<organism evidence="12 13">
    <name type="scientific">Trematosphaeria pertusa</name>
    <dbReference type="NCBI Taxonomy" id="390896"/>
    <lineage>
        <taxon>Eukaryota</taxon>
        <taxon>Fungi</taxon>
        <taxon>Dikarya</taxon>
        <taxon>Ascomycota</taxon>
        <taxon>Pezizomycotina</taxon>
        <taxon>Dothideomycetes</taxon>
        <taxon>Pleosporomycetidae</taxon>
        <taxon>Pleosporales</taxon>
        <taxon>Massarineae</taxon>
        <taxon>Trematosphaeriaceae</taxon>
        <taxon>Trematosphaeria</taxon>
    </lineage>
</organism>
<dbReference type="EMBL" id="ML987191">
    <property type="protein sequence ID" value="KAF2253528.1"/>
    <property type="molecule type" value="Genomic_DNA"/>
</dbReference>
<keyword evidence="5" id="KW-0963">Cytoplasm</keyword>
<evidence type="ECO:0000313" key="13">
    <source>
        <dbReference type="Proteomes" id="UP000800094"/>
    </source>
</evidence>
<protein>
    <submittedName>
        <fullName evidence="12">DUF605-domain-containing protein</fullName>
    </submittedName>
</protein>
<evidence type="ECO:0000256" key="2">
    <source>
        <dbReference type="ARBA" id="ARBA00004496"/>
    </source>
</evidence>
<dbReference type="GO" id="GO:0005771">
    <property type="term" value="C:multivesicular body"/>
    <property type="evidence" value="ECO:0007669"/>
    <property type="project" value="TreeGrafter"/>
</dbReference>
<feature type="region of interest" description="Disordered" evidence="9">
    <location>
        <begin position="225"/>
        <end position="415"/>
    </location>
</feature>
<dbReference type="Pfam" id="PF18097">
    <property type="entry name" value="Vta1_C"/>
    <property type="match status" value="1"/>
</dbReference>
<feature type="domain" description="Vta1/callose synthase N-terminal" evidence="10">
    <location>
        <begin position="49"/>
        <end position="183"/>
    </location>
</feature>
<keyword evidence="4" id="KW-0813">Transport</keyword>
<feature type="compositionally biased region" description="Polar residues" evidence="9">
    <location>
        <begin position="229"/>
        <end position="249"/>
    </location>
</feature>
<dbReference type="OrthoDB" id="391137at2759"/>
<keyword evidence="8" id="KW-0472">Membrane</keyword>
<dbReference type="InterPro" id="IPR041212">
    <property type="entry name" value="Vta1_C"/>
</dbReference>
<dbReference type="PANTHER" id="PTHR46009:SF1">
    <property type="entry name" value="VACUOLAR PROTEIN SORTING-ASSOCIATED PROTEIN VTA1 HOMOLOG"/>
    <property type="match status" value="1"/>
</dbReference>
<evidence type="ECO:0000256" key="4">
    <source>
        <dbReference type="ARBA" id="ARBA00022448"/>
    </source>
</evidence>
<evidence type="ECO:0000256" key="6">
    <source>
        <dbReference type="ARBA" id="ARBA00022753"/>
    </source>
</evidence>
<comment type="subcellular location">
    <subcellularLocation>
        <location evidence="2">Cytoplasm</location>
    </subcellularLocation>
    <subcellularLocation>
        <location evidence="1">Endosome membrane</location>
        <topology evidence="1">Peripheral membrane protein</topology>
    </subcellularLocation>
</comment>
<comment type="similarity">
    <text evidence="3">Belongs to the VTA1 family.</text>
</comment>
<dbReference type="InterPro" id="IPR023175">
    <property type="entry name" value="Vta1/CALS_N_sf"/>
</dbReference>
<dbReference type="GO" id="GO:0032511">
    <property type="term" value="P:late endosome to vacuole transport via multivesicular body sorting pathway"/>
    <property type="evidence" value="ECO:0007669"/>
    <property type="project" value="InterPro"/>
</dbReference>
<evidence type="ECO:0000256" key="3">
    <source>
        <dbReference type="ARBA" id="ARBA00007895"/>
    </source>
</evidence>
<evidence type="ECO:0000256" key="9">
    <source>
        <dbReference type="SAM" id="MobiDB-lite"/>
    </source>
</evidence>
<evidence type="ECO:0000313" key="12">
    <source>
        <dbReference type="EMBL" id="KAF2253528.1"/>
    </source>
</evidence>
<name>A0A6A6ITP0_9PLEO</name>
<dbReference type="RefSeq" id="XP_033688532.1">
    <property type="nucleotide sequence ID" value="XM_033835274.1"/>
</dbReference>
<keyword evidence="6" id="KW-0967">Endosome</keyword>
<feature type="domain" description="Vta1 C-terminal" evidence="11">
    <location>
        <begin position="417"/>
        <end position="452"/>
    </location>
</feature>
<dbReference type="Gene3D" id="1.25.40.270">
    <property type="entry name" value="Vacuolar protein sorting-associated protein vta1"/>
    <property type="match status" value="1"/>
</dbReference>
<dbReference type="Pfam" id="PF04652">
    <property type="entry name" value="Vta1"/>
    <property type="match status" value="1"/>
</dbReference>
<dbReference type="PANTHER" id="PTHR46009">
    <property type="entry name" value="VACUOLAR PROTEIN SORTING-ASSOCIATED PROTEIN VTA1 HOMOLOG"/>
    <property type="match status" value="1"/>
</dbReference>
<gene>
    <name evidence="12" type="ORF">BU26DRAFT_601638</name>
</gene>
<proteinExistence type="inferred from homology"/>
<feature type="compositionally biased region" description="Polar residues" evidence="9">
    <location>
        <begin position="349"/>
        <end position="363"/>
    </location>
</feature>
<evidence type="ECO:0000256" key="1">
    <source>
        <dbReference type="ARBA" id="ARBA00004481"/>
    </source>
</evidence>
<sequence length="455" mass="50189">MADNIPAKFKAFKIAPFAKLAAQYDHLELKDPEHGDPEHEDPEHEDPKLERRGRIIAFWLRFYIAEKILPSNLHETDAECGEYATNLMEKLEQTRKMYPDEDALKRYNAAAPKFCKRFALHIFEKANKEMATGHASEDTADTFQRAANLLDMLAIWEEDPEPDIKSKRKAAKYHAIRILKALRAGEDPNLTNPVHEPSSPQAASPFALDPNDPEVLNIIQGIEKPPMQNPYQSYVESAPNTDAQPSPTFSAPKVSPPPNLPSAPTGYGSHRDVSPMSHPAASRQGSVDSAGGGYFPRANVPTFTADNAAPGLPTAPSLEDEPMTTPFETSSLPTGSEMPQAPQVPDPQNFYQNATLPPQNMFQQAPPRSGFASPPPPTFRAPSQPQYNHSPQPPQPPQPAPMTTQVFHQDPIRTDEESVLEAQKHAKWAISALNFEDVNTAVKELRVALRALGAN</sequence>
<evidence type="ECO:0000256" key="7">
    <source>
        <dbReference type="ARBA" id="ARBA00022927"/>
    </source>
</evidence>
<dbReference type="GO" id="GO:0015031">
    <property type="term" value="P:protein transport"/>
    <property type="evidence" value="ECO:0007669"/>
    <property type="project" value="UniProtKB-KW"/>
</dbReference>
<evidence type="ECO:0000259" key="11">
    <source>
        <dbReference type="Pfam" id="PF18097"/>
    </source>
</evidence>
<keyword evidence="7" id="KW-0653">Protein transport</keyword>
<keyword evidence="13" id="KW-1185">Reference proteome</keyword>
<feature type="region of interest" description="Disordered" evidence="9">
    <location>
        <begin position="187"/>
        <end position="212"/>
    </location>
</feature>
<evidence type="ECO:0000256" key="5">
    <source>
        <dbReference type="ARBA" id="ARBA00022490"/>
    </source>
</evidence>
<evidence type="ECO:0000259" key="10">
    <source>
        <dbReference type="Pfam" id="PF04652"/>
    </source>
</evidence>
<reference evidence="12" key="1">
    <citation type="journal article" date="2020" name="Stud. Mycol.">
        <title>101 Dothideomycetes genomes: a test case for predicting lifestyles and emergence of pathogens.</title>
        <authorList>
            <person name="Haridas S."/>
            <person name="Albert R."/>
            <person name="Binder M."/>
            <person name="Bloem J."/>
            <person name="Labutti K."/>
            <person name="Salamov A."/>
            <person name="Andreopoulos B."/>
            <person name="Baker S."/>
            <person name="Barry K."/>
            <person name="Bills G."/>
            <person name="Bluhm B."/>
            <person name="Cannon C."/>
            <person name="Castanera R."/>
            <person name="Culley D."/>
            <person name="Daum C."/>
            <person name="Ezra D."/>
            <person name="Gonzalez J."/>
            <person name="Henrissat B."/>
            <person name="Kuo A."/>
            <person name="Liang C."/>
            <person name="Lipzen A."/>
            <person name="Lutzoni F."/>
            <person name="Magnuson J."/>
            <person name="Mondo S."/>
            <person name="Nolan M."/>
            <person name="Ohm R."/>
            <person name="Pangilinan J."/>
            <person name="Park H.-J."/>
            <person name="Ramirez L."/>
            <person name="Alfaro M."/>
            <person name="Sun H."/>
            <person name="Tritt A."/>
            <person name="Yoshinaga Y."/>
            <person name="Zwiers L.-H."/>
            <person name="Turgeon B."/>
            <person name="Goodwin S."/>
            <person name="Spatafora J."/>
            <person name="Crous P."/>
            <person name="Grigoriev I."/>
        </authorList>
    </citation>
    <scope>NUCLEOTIDE SEQUENCE</scope>
    <source>
        <strain evidence="12">CBS 122368</strain>
    </source>
</reference>
<dbReference type="GeneID" id="54588604"/>
<dbReference type="GO" id="GO:0010008">
    <property type="term" value="C:endosome membrane"/>
    <property type="evidence" value="ECO:0007669"/>
    <property type="project" value="UniProtKB-SubCell"/>
</dbReference>
<feature type="compositionally biased region" description="Pro residues" evidence="9">
    <location>
        <begin position="391"/>
        <end position="400"/>
    </location>
</feature>
<dbReference type="InterPro" id="IPR044538">
    <property type="entry name" value="Vta1-like"/>
</dbReference>
<dbReference type="Proteomes" id="UP000800094">
    <property type="component" value="Unassembled WGS sequence"/>
</dbReference>
<dbReference type="AlphaFoldDB" id="A0A6A6ITP0"/>
<dbReference type="InterPro" id="IPR039431">
    <property type="entry name" value="Vta1/CALS_N"/>
</dbReference>
<accession>A0A6A6ITP0</accession>
<evidence type="ECO:0000256" key="8">
    <source>
        <dbReference type="ARBA" id="ARBA00023136"/>
    </source>
</evidence>
<dbReference type="Gene3D" id="1.20.5.420">
    <property type="entry name" value="Immunoglobulin FC, subunit C"/>
    <property type="match status" value="1"/>
</dbReference>